<organism evidence="1 2">
    <name type="scientific">Thalassobacillus devorans</name>
    <dbReference type="NCBI Taxonomy" id="279813"/>
    <lineage>
        <taxon>Bacteria</taxon>
        <taxon>Bacillati</taxon>
        <taxon>Bacillota</taxon>
        <taxon>Bacilli</taxon>
        <taxon>Bacillales</taxon>
        <taxon>Bacillaceae</taxon>
        <taxon>Thalassobacillus</taxon>
    </lineage>
</organism>
<gene>
    <name evidence="1" type="ORF">GCM10007216_33580</name>
</gene>
<dbReference type="Proteomes" id="UP000619534">
    <property type="component" value="Unassembled WGS sequence"/>
</dbReference>
<keyword evidence="2" id="KW-1185">Reference proteome</keyword>
<dbReference type="Gene3D" id="2.60.120.1140">
    <property type="entry name" value="Protein of unknown function DUF192"/>
    <property type="match status" value="1"/>
</dbReference>
<dbReference type="InterPro" id="IPR003795">
    <property type="entry name" value="DUF192"/>
</dbReference>
<comment type="caution">
    <text evidence="1">The sequence shown here is derived from an EMBL/GenBank/DDBJ whole genome shotgun (WGS) entry which is preliminary data.</text>
</comment>
<dbReference type="EMBL" id="BMCJ01000007">
    <property type="protein sequence ID" value="GGD00129.1"/>
    <property type="molecule type" value="Genomic_DNA"/>
</dbReference>
<protein>
    <recommendedName>
        <fullName evidence="3">DUF192 domain-containing protein</fullName>
    </recommendedName>
</protein>
<dbReference type="RefSeq" id="WP_062438609.1">
    <property type="nucleotide sequence ID" value="NZ_BMCJ01000007.1"/>
</dbReference>
<dbReference type="PANTHER" id="PTHR37953:SF1">
    <property type="entry name" value="UPF0127 PROTEIN MJ1496"/>
    <property type="match status" value="1"/>
</dbReference>
<evidence type="ECO:0000313" key="1">
    <source>
        <dbReference type="EMBL" id="GGD00129.1"/>
    </source>
</evidence>
<proteinExistence type="predicted"/>
<dbReference type="Pfam" id="PF02643">
    <property type="entry name" value="DUF192"/>
    <property type="match status" value="1"/>
</dbReference>
<accession>A0ABQ1PN54</accession>
<reference evidence="2" key="1">
    <citation type="journal article" date="2019" name="Int. J. Syst. Evol. Microbiol.">
        <title>The Global Catalogue of Microorganisms (GCM) 10K type strain sequencing project: providing services to taxonomists for standard genome sequencing and annotation.</title>
        <authorList>
            <consortium name="The Broad Institute Genomics Platform"/>
            <consortium name="The Broad Institute Genome Sequencing Center for Infectious Disease"/>
            <person name="Wu L."/>
            <person name="Ma J."/>
        </authorList>
    </citation>
    <scope>NUCLEOTIDE SEQUENCE [LARGE SCALE GENOMIC DNA]</scope>
    <source>
        <strain evidence="2">CCM 7282</strain>
    </source>
</reference>
<evidence type="ECO:0008006" key="3">
    <source>
        <dbReference type="Google" id="ProtNLM"/>
    </source>
</evidence>
<evidence type="ECO:0000313" key="2">
    <source>
        <dbReference type="Proteomes" id="UP000619534"/>
    </source>
</evidence>
<sequence>MAVINLDTNQLIAENVTRADKFWLRFKGLMGRKSIPDDFALHIIPCPSIHTFFMKFPIDVLYLDQSNRVIGIEENLQPGKVGKRFSGGHSVIELPARKIAQTEVAVGQTVTFVEEKLSKRAVE</sequence>
<dbReference type="InterPro" id="IPR038695">
    <property type="entry name" value="Saro_0823-like_sf"/>
</dbReference>
<name>A0ABQ1PN54_9BACI</name>
<dbReference type="PANTHER" id="PTHR37953">
    <property type="entry name" value="UPF0127 PROTEIN MJ1496"/>
    <property type="match status" value="1"/>
</dbReference>